<evidence type="ECO:0000256" key="1">
    <source>
        <dbReference type="ARBA" id="ARBA00022553"/>
    </source>
</evidence>
<feature type="domain" description="SpoOB alpha-helical" evidence="4">
    <location>
        <begin position="4"/>
        <end position="56"/>
    </location>
</feature>
<dbReference type="InterPro" id="IPR039506">
    <property type="entry name" value="SPOB_a"/>
</dbReference>
<dbReference type="GO" id="GO:0000155">
    <property type="term" value="F:phosphorelay sensor kinase activity"/>
    <property type="evidence" value="ECO:0007669"/>
    <property type="project" value="InterPro"/>
</dbReference>
<reference evidence="6" key="1">
    <citation type="submission" date="2016-10" db="EMBL/GenBank/DDBJ databases">
        <authorList>
            <person name="Varghese N."/>
            <person name="Submissions S."/>
        </authorList>
    </citation>
    <scope>NUCLEOTIDE SEQUENCE [LARGE SCALE GENOMIC DNA]</scope>
    <source>
        <strain evidence="6">DSM 22530</strain>
    </source>
</reference>
<dbReference type="OrthoDB" id="2375606at2"/>
<proteinExistence type="predicted"/>
<dbReference type="EMBL" id="FOMR01000002">
    <property type="protein sequence ID" value="SFD57927.1"/>
    <property type="molecule type" value="Genomic_DNA"/>
</dbReference>
<accession>A0A1I1TH52</accession>
<dbReference type="RefSeq" id="WP_090081485.1">
    <property type="nucleotide sequence ID" value="NZ_FOMR01000002.1"/>
</dbReference>
<dbReference type="Pfam" id="PF14689">
    <property type="entry name" value="SPOB_a"/>
    <property type="match status" value="1"/>
</dbReference>
<evidence type="ECO:0000313" key="5">
    <source>
        <dbReference type="EMBL" id="SFD57927.1"/>
    </source>
</evidence>
<name>A0A1I1TH52_9BACI</name>
<keyword evidence="3" id="KW-0418">Kinase</keyword>
<keyword evidence="1" id="KW-0597">Phosphoprotein</keyword>
<dbReference type="InterPro" id="IPR037100">
    <property type="entry name" value="Spo0B_C_sf"/>
</dbReference>
<evidence type="ECO:0000259" key="4">
    <source>
        <dbReference type="Pfam" id="PF14689"/>
    </source>
</evidence>
<dbReference type="SUPFAM" id="SSF55890">
    <property type="entry name" value="Sporulation response regulatory protein Spo0B"/>
    <property type="match status" value="1"/>
</dbReference>
<protein>
    <submittedName>
        <fullName evidence="5">Stage 0 sporulation protein B (Sporulation initiation phosphotransferase)</fullName>
    </submittedName>
</protein>
<dbReference type="Gene3D" id="1.10.287.130">
    <property type="match status" value="1"/>
</dbReference>
<keyword evidence="2 5" id="KW-0808">Transferase</keyword>
<dbReference type="STRING" id="640948.SAMN05216238_102271"/>
<dbReference type="Proteomes" id="UP000199474">
    <property type="component" value="Unassembled WGS sequence"/>
</dbReference>
<keyword evidence="6" id="KW-1185">Reference proteome</keyword>
<evidence type="ECO:0000256" key="2">
    <source>
        <dbReference type="ARBA" id="ARBA00022679"/>
    </source>
</evidence>
<evidence type="ECO:0000256" key="3">
    <source>
        <dbReference type="ARBA" id="ARBA00022777"/>
    </source>
</evidence>
<dbReference type="InterPro" id="IPR016120">
    <property type="entry name" value="Sig_transdc_His_kin_SpoOB"/>
</dbReference>
<dbReference type="Gene3D" id="3.30.565.30">
    <property type="entry name" value="Sporulation initiation phosphotransferase B (SpoOB), C-terminal domain"/>
    <property type="match status" value="1"/>
</dbReference>
<sequence>MEEEKVIELIRHYRHNLMNHLQIIHGYASMGKTDKVQQKINNYIAYLEEERKLVNLNAPAFALYFLQFDSLHSNFRLTYHIETEHKDLQPIDKLLVKRCKQLMENVVRLTDKLEIYELTVRLYDLASKEIRLEFIVKDCLQHNINADNSQETAIYNDGNDMVCAVSVIYE</sequence>
<evidence type="ECO:0000313" key="6">
    <source>
        <dbReference type="Proteomes" id="UP000199474"/>
    </source>
</evidence>
<dbReference type="AlphaFoldDB" id="A0A1I1TH52"/>
<gene>
    <name evidence="5" type="ORF">SAMN05216238_102271</name>
</gene>
<organism evidence="5 6">
    <name type="scientific">Lentibacillus persicus</name>
    <dbReference type="NCBI Taxonomy" id="640948"/>
    <lineage>
        <taxon>Bacteria</taxon>
        <taxon>Bacillati</taxon>
        <taxon>Bacillota</taxon>
        <taxon>Bacilli</taxon>
        <taxon>Bacillales</taxon>
        <taxon>Bacillaceae</taxon>
        <taxon>Lentibacillus</taxon>
    </lineage>
</organism>